<gene>
    <name evidence="5" type="ORF">MAE02_38770</name>
</gene>
<keyword evidence="3" id="KW-0804">Transcription</keyword>
<organism evidence="5 6">
    <name type="scientific">Microvirga aerophila</name>
    <dbReference type="NCBI Taxonomy" id="670291"/>
    <lineage>
        <taxon>Bacteria</taxon>
        <taxon>Pseudomonadati</taxon>
        <taxon>Pseudomonadota</taxon>
        <taxon>Alphaproteobacteria</taxon>
        <taxon>Hyphomicrobiales</taxon>
        <taxon>Methylobacteriaceae</taxon>
        <taxon>Microvirga</taxon>
    </lineage>
</organism>
<accession>A0A512BW40</accession>
<evidence type="ECO:0000256" key="1">
    <source>
        <dbReference type="ARBA" id="ARBA00023015"/>
    </source>
</evidence>
<keyword evidence="6" id="KW-1185">Reference proteome</keyword>
<feature type="domain" description="HTH gntR-type" evidence="4">
    <location>
        <begin position="23"/>
        <end position="90"/>
    </location>
</feature>
<dbReference type="SUPFAM" id="SSF46785">
    <property type="entry name" value="Winged helix' DNA-binding domain"/>
    <property type="match status" value="1"/>
</dbReference>
<dbReference type="SUPFAM" id="SSF48008">
    <property type="entry name" value="GntR ligand-binding domain-like"/>
    <property type="match status" value="1"/>
</dbReference>
<dbReference type="Pfam" id="PF07729">
    <property type="entry name" value="FCD"/>
    <property type="match status" value="1"/>
</dbReference>
<proteinExistence type="predicted"/>
<dbReference type="GO" id="GO:0003700">
    <property type="term" value="F:DNA-binding transcription factor activity"/>
    <property type="evidence" value="ECO:0007669"/>
    <property type="project" value="InterPro"/>
</dbReference>
<evidence type="ECO:0000313" key="5">
    <source>
        <dbReference type="EMBL" id="GEO16181.1"/>
    </source>
</evidence>
<dbReference type="GO" id="GO:0003677">
    <property type="term" value="F:DNA binding"/>
    <property type="evidence" value="ECO:0007669"/>
    <property type="project" value="UniProtKB-KW"/>
</dbReference>
<dbReference type="Gene3D" id="1.20.120.530">
    <property type="entry name" value="GntR ligand-binding domain-like"/>
    <property type="match status" value="1"/>
</dbReference>
<dbReference type="PANTHER" id="PTHR43537:SF24">
    <property type="entry name" value="GLUCONATE OPERON TRANSCRIPTIONAL REPRESSOR"/>
    <property type="match status" value="1"/>
</dbReference>
<dbReference type="InterPro" id="IPR008920">
    <property type="entry name" value="TF_FadR/GntR_C"/>
</dbReference>
<dbReference type="SMART" id="SM00345">
    <property type="entry name" value="HTH_GNTR"/>
    <property type="match status" value="1"/>
</dbReference>
<dbReference type="Pfam" id="PF00392">
    <property type="entry name" value="GntR"/>
    <property type="match status" value="1"/>
</dbReference>
<dbReference type="AlphaFoldDB" id="A0A512BW40"/>
<reference evidence="5 6" key="1">
    <citation type="submission" date="2019-07" db="EMBL/GenBank/DDBJ databases">
        <title>Whole genome shotgun sequence of Microvirga aerophila NBRC 106136.</title>
        <authorList>
            <person name="Hosoyama A."/>
            <person name="Uohara A."/>
            <person name="Ohji S."/>
            <person name="Ichikawa N."/>
        </authorList>
    </citation>
    <scope>NUCLEOTIDE SEQUENCE [LARGE SCALE GENOMIC DNA]</scope>
    <source>
        <strain evidence="5 6">NBRC 106136</strain>
    </source>
</reference>
<dbReference type="CDD" id="cd07377">
    <property type="entry name" value="WHTH_GntR"/>
    <property type="match status" value="1"/>
</dbReference>
<evidence type="ECO:0000313" key="6">
    <source>
        <dbReference type="Proteomes" id="UP000321085"/>
    </source>
</evidence>
<dbReference type="Proteomes" id="UP000321085">
    <property type="component" value="Unassembled WGS sequence"/>
</dbReference>
<dbReference type="InterPro" id="IPR036388">
    <property type="entry name" value="WH-like_DNA-bd_sf"/>
</dbReference>
<protein>
    <submittedName>
        <fullName evidence="5">GntR family transcriptional regulator</fullName>
    </submittedName>
</protein>
<dbReference type="InterPro" id="IPR011711">
    <property type="entry name" value="GntR_C"/>
</dbReference>
<dbReference type="SMART" id="SM00895">
    <property type="entry name" value="FCD"/>
    <property type="match status" value="1"/>
</dbReference>
<keyword evidence="2" id="KW-0238">DNA-binding</keyword>
<evidence type="ECO:0000259" key="4">
    <source>
        <dbReference type="PROSITE" id="PS50949"/>
    </source>
</evidence>
<sequence length="241" mass="27025">MKQEGMLVDKLNMRAKQEPEKKPSLVEDAYRALKDAIRNNVFPPGYQGSEQEMALRLGMSRTPVHEAIIRLQEDGLVRVLSKRGVTVCPLAPEDIREIYEVIIAIEAMAAELLAALPDEERHLVADELKEATSDMEQALRDDDLLAWAAADDLFHRTLVERCGNSRIRRIAQTVTDQAHRARMLTLKLRSKPTGSIAAHRDIIAAIRKGKAAEAHQQARQHRIGARDELVPLIMSVGIKHL</sequence>
<dbReference type="EMBL" id="BJYU01000057">
    <property type="protein sequence ID" value="GEO16181.1"/>
    <property type="molecule type" value="Genomic_DNA"/>
</dbReference>
<comment type="caution">
    <text evidence="5">The sequence shown here is derived from an EMBL/GenBank/DDBJ whole genome shotgun (WGS) entry which is preliminary data.</text>
</comment>
<evidence type="ECO:0000256" key="2">
    <source>
        <dbReference type="ARBA" id="ARBA00023125"/>
    </source>
</evidence>
<dbReference type="PANTHER" id="PTHR43537">
    <property type="entry name" value="TRANSCRIPTIONAL REGULATOR, GNTR FAMILY"/>
    <property type="match status" value="1"/>
</dbReference>
<evidence type="ECO:0000256" key="3">
    <source>
        <dbReference type="ARBA" id="ARBA00023163"/>
    </source>
</evidence>
<name>A0A512BW40_9HYPH</name>
<keyword evidence="1" id="KW-0805">Transcription regulation</keyword>
<dbReference type="Gene3D" id="1.10.10.10">
    <property type="entry name" value="Winged helix-like DNA-binding domain superfamily/Winged helix DNA-binding domain"/>
    <property type="match status" value="1"/>
</dbReference>
<dbReference type="InterPro" id="IPR000524">
    <property type="entry name" value="Tscrpt_reg_HTH_GntR"/>
</dbReference>
<dbReference type="PROSITE" id="PS50949">
    <property type="entry name" value="HTH_GNTR"/>
    <property type="match status" value="1"/>
</dbReference>
<dbReference type="InterPro" id="IPR036390">
    <property type="entry name" value="WH_DNA-bd_sf"/>
</dbReference>